<dbReference type="STRING" id="167546.P9301_14371"/>
<protein>
    <submittedName>
        <fullName evidence="1">Uncharacterized protein</fullName>
    </submittedName>
</protein>
<evidence type="ECO:0000313" key="1">
    <source>
        <dbReference type="EMBL" id="ABO18060.1"/>
    </source>
</evidence>
<dbReference type="AlphaFoldDB" id="A3PE85"/>
<dbReference type="Proteomes" id="UP000001430">
    <property type="component" value="Chromosome"/>
</dbReference>
<name>A3PE85_PROM0</name>
<gene>
    <name evidence="1" type="ordered locus">P9301_14371</name>
</gene>
<evidence type="ECO:0000313" key="2">
    <source>
        <dbReference type="Proteomes" id="UP000001430"/>
    </source>
</evidence>
<keyword evidence="2" id="KW-1185">Reference proteome</keyword>
<dbReference type="KEGG" id="pmg:P9301_14371"/>
<organism evidence="1 2">
    <name type="scientific">Prochlorococcus marinus (strain MIT 9301)</name>
    <dbReference type="NCBI Taxonomy" id="167546"/>
    <lineage>
        <taxon>Bacteria</taxon>
        <taxon>Bacillati</taxon>
        <taxon>Cyanobacteriota</taxon>
        <taxon>Cyanophyceae</taxon>
        <taxon>Synechococcales</taxon>
        <taxon>Prochlorococcaceae</taxon>
        <taxon>Prochlorococcus</taxon>
    </lineage>
</organism>
<dbReference type="RefSeq" id="WP_011863369.1">
    <property type="nucleotide sequence ID" value="NC_009091.1"/>
</dbReference>
<dbReference type="EMBL" id="CP000576">
    <property type="protein sequence ID" value="ABO18060.1"/>
    <property type="molecule type" value="Genomic_DNA"/>
</dbReference>
<accession>A3PE85</accession>
<dbReference type="OrthoDB" id="10016511at2"/>
<dbReference type="HOGENOM" id="CLU_466077_0_0_3"/>
<reference evidence="1 2" key="1">
    <citation type="journal article" date="2007" name="PLoS Genet.">
        <title>Patterns and implications of gene gain and loss in the evolution of Prochlorococcus.</title>
        <authorList>
            <person name="Kettler G.C."/>
            <person name="Martiny A.C."/>
            <person name="Huang K."/>
            <person name="Zucker J."/>
            <person name="Coleman M.L."/>
            <person name="Rodrigue S."/>
            <person name="Chen F."/>
            <person name="Lapidus A."/>
            <person name="Ferriera S."/>
            <person name="Johnson J."/>
            <person name="Steglich C."/>
            <person name="Church G.M."/>
            <person name="Richardson P."/>
            <person name="Chisholm S.W."/>
        </authorList>
    </citation>
    <scope>NUCLEOTIDE SEQUENCE [LARGE SCALE GENOMIC DNA]</scope>
    <source>
        <strain evidence="1 2">MIT 9301</strain>
    </source>
</reference>
<sequence length="585" mass="69987">MLKDKNFSKYTLHIIQTKKHAEHYIKNFGKNKNDLVFPISIDALYTIEKKNLKFLNFYDLWDTNKESYYKEFYIKKINNFIYDLDSRLVKQSNKFEHIAEGFRFQLEIILGNLFFLNQFKKEILSFNFKSIICYESFILSKFIYDFRPNPRKLIFNIFVNSKNENSIKKIIFFPEFYILKEEIENILKSKLWKYVRRFFKKSKKFSGVNQSSYLLLGGEYDWPIYLDNRKILFSRISRDYKFNIKKNKYLFIKKILFDLFKKYFSFNYHFYDNFLSELIDKISFEMIYIISKKNYCIQLLNSKKAIITSCVVDPFESYLCLLFKSYGKNVILWQHGENGFVSERDILNESSELRVCNKYLAYTENIASVLENYFDKFLKIPNKPNFYAVGSVHKKPKTFLNPNLNEKILLCVGKFFGVSRFFQDLGDPDLRLYKIHKSFLKIAKRNCKKYKFEIKANNTFMFNHLPYDSNNSFNTNYKSRFIDLLNLTRAVILDTPATTLIEASCTNVPIFAIKGRSEYTNEFYEISSKRVCWCEDNMELEFKLQEFLNNGVYDANVEDKSLVESYLGNDSYEVIWEKVDKILNS</sequence>
<proteinExistence type="predicted"/>